<dbReference type="EMBL" id="JAMPKK010000111">
    <property type="protein sequence ID" value="MEP0868091.1"/>
    <property type="molecule type" value="Genomic_DNA"/>
</dbReference>
<dbReference type="RefSeq" id="WP_190420217.1">
    <property type="nucleotide sequence ID" value="NZ_JAMPKK010000111.1"/>
</dbReference>
<keyword evidence="4" id="KW-1133">Transmembrane helix</keyword>
<keyword evidence="4" id="KW-0812">Transmembrane</keyword>
<dbReference type="SUPFAM" id="SSF53850">
    <property type="entry name" value="Periplasmic binding protein-like II"/>
    <property type="match status" value="1"/>
</dbReference>
<evidence type="ECO:0000256" key="2">
    <source>
        <dbReference type="ARBA" id="ARBA00022448"/>
    </source>
</evidence>
<keyword evidence="3" id="KW-0732">Signal</keyword>
<evidence type="ECO:0000313" key="5">
    <source>
        <dbReference type="EMBL" id="MEP0868091.1"/>
    </source>
</evidence>
<gene>
    <name evidence="5" type="ORF">NDI37_27015</name>
</gene>
<evidence type="ECO:0000256" key="1">
    <source>
        <dbReference type="ARBA" id="ARBA00008520"/>
    </source>
</evidence>
<evidence type="ECO:0000256" key="4">
    <source>
        <dbReference type="SAM" id="Phobius"/>
    </source>
</evidence>
<feature type="transmembrane region" description="Helical" evidence="4">
    <location>
        <begin position="12"/>
        <end position="29"/>
    </location>
</feature>
<dbReference type="InterPro" id="IPR050490">
    <property type="entry name" value="Bact_solute-bd_prot1"/>
</dbReference>
<keyword evidence="2" id="KW-0813">Transport</keyword>
<name>A0ABV0JX99_9CYAN</name>
<dbReference type="CDD" id="cd14750">
    <property type="entry name" value="PBP2_TMBP"/>
    <property type="match status" value="1"/>
</dbReference>
<comment type="similarity">
    <text evidence="1">Belongs to the bacterial solute-binding protein 1 family.</text>
</comment>
<keyword evidence="6" id="KW-1185">Reference proteome</keyword>
<sequence>MQQLRFPGNLRRLIIVFLLVIALIFILFPKPVTLSFVVSKNEVEYWRPLIDQFEAKNKSIRIDLANLSKTKPVNPADTDRLKATYIEGFEGKSQPFDLIYMDIIWVPEFAEAGWLMDLTKELSQQEFKKLELNEFLVSEVDNGYYNGKLYRIPFRTDVGVLYYRKDLLKEAGYSPPETFEDLIKISQALQKQKKVPWGYLWQGRQTEALAAMFVEVLKGYGGFWIKDKTVGLGQPAAIQAVEFLRSTMKQGISPEGITTYEEEYTRRLFRDGQAVFMRNWPFAWTYASSPGSSVRGKIAIKPMVHALGESSGACKGGWGFGIAKTTKHKKAALQAIKFFTSAAVQRQFTLAYGSVPSRRKLFFEPKIVARYSHYPELLNVIDKSWVARPRIPQYAQASAILQKYLGAALNPDENGYPSPQEAMNAAAQETQELLKDM</sequence>
<dbReference type="PANTHER" id="PTHR43649">
    <property type="entry name" value="ARABINOSE-BINDING PROTEIN-RELATED"/>
    <property type="match status" value="1"/>
</dbReference>
<keyword evidence="4" id="KW-0472">Membrane</keyword>
<dbReference type="Proteomes" id="UP001442494">
    <property type="component" value="Unassembled WGS sequence"/>
</dbReference>
<dbReference type="Pfam" id="PF01547">
    <property type="entry name" value="SBP_bac_1"/>
    <property type="match status" value="1"/>
</dbReference>
<comment type="caution">
    <text evidence="5">The sequence shown here is derived from an EMBL/GenBank/DDBJ whole genome shotgun (WGS) entry which is preliminary data.</text>
</comment>
<reference evidence="5 6" key="1">
    <citation type="submission" date="2022-04" db="EMBL/GenBank/DDBJ databases">
        <title>Positive selection, recombination, and allopatry shape intraspecific diversity of widespread and dominant cyanobacteria.</title>
        <authorList>
            <person name="Wei J."/>
            <person name="Shu W."/>
            <person name="Hu C."/>
        </authorList>
    </citation>
    <scope>NUCLEOTIDE SEQUENCE [LARGE SCALE GENOMIC DNA]</scope>
    <source>
        <strain evidence="5 6">GB2-A5</strain>
    </source>
</reference>
<evidence type="ECO:0000313" key="6">
    <source>
        <dbReference type="Proteomes" id="UP001442494"/>
    </source>
</evidence>
<protein>
    <submittedName>
        <fullName evidence="5">ABC transporter substrate-binding protein</fullName>
    </submittedName>
</protein>
<dbReference type="InterPro" id="IPR006059">
    <property type="entry name" value="SBP"/>
</dbReference>
<accession>A0ABV0JX99</accession>
<organism evidence="5 6">
    <name type="scientific">Funiculus sociatus GB2-A5</name>
    <dbReference type="NCBI Taxonomy" id="2933946"/>
    <lineage>
        <taxon>Bacteria</taxon>
        <taxon>Bacillati</taxon>
        <taxon>Cyanobacteriota</taxon>
        <taxon>Cyanophyceae</taxon>
        <taxon>Coleofasciculales</taxon>
        <taxon>Coleofasciculaceae</taxon>
        <taxon>Funiculus</taxon>
    </lineage>
</organism>
<evidence type="ECO:0000256" key="3">
    <source>
        <dbReference type="ARBA" id="ARBA00022729"/>
    </source>
</evidence>
<proteinExistence type="inferred from homology"/>
<dbReference type="Gene3D" id="3.40.190.10">
    <property type="entry name" value="Periplasmic binding protein-like II"/>
    <property type="match status" value="2"/>
</dbReference>
<dbReference type="PANTHER" id="PTHR43649:SF34">
    <property type="entry name" value="ABC TRANSPORTER PERIPLASMIC-BINDING PROTEIN YCJN-RELATED"/>
    <property type="match status" value="1"/>
</dbReference>